<evidence type="ECO:0000313" key="5">
    <source>
        <dbReference type="EMBL" id="MFD2261429.1"/>
    </source>
</evidence>
<dbReference type="Proteomes" id="UP001597295">
    <property type="component" value="Unassembled WGS sequence"/>
</dbReference>
<keyword evidence="3" id="KW-0732">Signal</keyword>
<dbReference type="Gene3D" id="1.10.40.30">
    <property type="entry name" value="Fumarase/aspartase (C-terminal domain)"/>
    <property type="match status" value="1"/>
</dbReference>
<protein>
    <recommendedName>
        <fullName evidence="2">3-carboxy-cis,cis-muconate cycloisomerase</fullName>
        <ecNumber evidence="2">5.5.1.2</ecNumber>
    </recommendedName>
</protein>
<feature type="chain" id="PRO_5045969212" description="3-carboxy-cis,cis-muconate cycloisomerase" evidence="3">
    <location>
        <begin position="16"/>
        <end position="437"/>
    </location>
</feature>
<dbReference type="InterPro" id="IPR008948">
    <property type="entry name" value="L-Aspartase-like"/>
</dbReference>
<feature type="domain" description="Adenylosuccinate lyase C-terminal" evidence="4">
    <location>
        <begin position="355"/>
        <end position="430"/>
    </location>
</feature>
<dbReference type="PRINTS" id="PR00149">
    <property type="entry name" value="FUMRATELYASE"/>
</dbReference>
<dbReference type="RefSeq" id="WP_379874178.1">
    <property type="nucleotide sequence ID" value="NZ_JBHUIP010000001.1"/>
</dbReference>
<name>A0ABW5DLT9_9PROT</name>
<reference evidence="6" key="1">
    <citation type="journal article" date="2019" name="Int. J. Syst. Evol. Microbiol.">
        <title>The Global Catalogue of Microorganisms (GCM) 10K type strain sequencing project: providing services to taxonomists for standard genome sequencing and annotation.</title>
        <authorList>
            <consortium name="The Broad Institute Genomics Platform"/>
            <consortium name="The Broad Institute Genome Sequencing Center for Infectious Disease"/>
            <person name="Wu L."/>
            <person name="Ma J."/>
        </authorList>
    </citation>
    <scope>NUCLEOTIDE SEQUENCE [LARGE SCALE GENOMIC DNA]</scope>
    <source>
        <strain evidence="6">CGMCC 1.19062</strain>
    </source>
</reference>
<accession>A0ABW5DLT9</accession>
<organism evidence="5 6">
    <name type="scientific">Lacibacterium aquatile</name>
    <dbReference type="NCBI Taxonomy" id="1168082"/>
    <lineage>
        <taxon>Bacteria</taxon>
        <taxon>Pseudomonadati</taxon>
        <taxon>Pseudomonadota</taxon>
        <taxon>Alphaproteobacteria</taxon>
        <taxon>Rhodospirillales</taxon>
        <taxon>Rhodospirillaceae</taxon>
    </lineage>
</organism>
<sequence length="437" mass="46005">MSTLAAPFFTTSAMAAIFAADAQLAALLRVEAALAKAQEACGVIPPGVAAEISKLGPSAIDHAALTAGLMRGGNLAIPLVKQLQEKLPADAARFVHWGATSQDIIDTALVLQMAEALHLIEAELHLLRDRLAVLADSHVRDPMVGRTLLQQAVPTTLGLKIAGWLAALDRDAARLDDARPRLLTLQLGGAAGTLASLGDKGPPVADAMAANLELSNPPLPWHGTRDRIAEAGSLLALLIGSLAKMARDFALMAQTEIAEAFEGDAGGSSAMPHKANPVSCARILACHARAPNLSATLIAAMDQEHERALGGWHAEWEVLPDLFALAAASLEAARTLADHGRFDTIRMVGNLEMTGGLVMAEAVSLALAQKIGKAEAHRTLETAAKRSLSENMSLRSVLEMMPETSGLDLDALFAPRRYLGSAPRFVADQLAARKRHV</sequence>
<comment type="caution">
    <text evidence="5">The sequence shown here is derived from an EMBL/GenBank/DDBJ whole genome shotgun (WGS) entry which is preliminary data.</text>
</comment>
<dbReference type="Pfam" id="PF00206">
    <property type="entry name" value="Lyase_1"/>
    <property type="match status" value="1"/>
</dbReference>
<dbReference type="InterPro" id="IPR022761">
    <property type="entry name" value="Fumarate_lyase_N"/>
</dbReference>
<comment type="similarity">
    <text evidence="1">Belongs to the class-II fumarase/aspartase family.</text>
</comment>
<dbReference type="PRINTS" id="PR00145">
    <property type="entry name" value="ARGSUCLYASE"/>
</dbReference>
<dbReference type="EMBL" id="JBHUIP010000001">
    <property type="protein sequence ID" value="MFD2261429.1"/>
    <property type="molecule type" value="Genomic_DNA"/>
</dbReference>
<dbReference type="EC" id="5.5.1.2" evidence="2"/>
<dbReference type="InterPro" id="IPR012789">
    <property type="entry name" value="Protocat_PcaB-like"/>
</dbReference>
<evidence type="ECO:0000313" key="6">
    <source>
        <dbReference type="Proteomes" id="UP001597295"/>
    </source>
</evidence>
<dbReference type="PANTHER" id="PTHR43172">
    <property type="entry name" value="ADENYLOSUCCINATE LYASE"/>
    <property type="match status" value="1"/>
</dbReference>
<evidence type="ECO:0000256" key="2">
    <source>
        <dbReference type="NCBIfam" id="TIGR02426"/>
    </source>
</evidence>
<evidence type="ECO:0000256" key="3">
    <source>
        <dbReference type="SAM" id="SignalP"/>
    </source>
</evidence>
<dbReference type="SMART" id="SM00998">
    <property type="entry name" value="ADSL_C"/>
    <property type="match status" value="1"/>
</dbReference>
<dbReference type="PROSITE" id="PS00163">
    <property type="entry name" value="FUMARATE_LYASES"/>
    <property type="match status" value="1"/>
</dbReference>
<proteinExistence type="inferred from homology"/>
<dbReference type="NCBIfam" id="TIGR02426">
    <property type="entry name" value="protocat_pcaB"/>
    <property type="match status" value="1"/>
</dbReference>
<dbReference type="InterPro" id="IPR019468">
    <property type="entry name" value="AdenyloSucc_lyase_C"/>
</dbReference>
<dbReference type="GO" id="GO:0047472">
    <property type="term" value="F:3-carboxy-cis,cis-muconate cycloisomerase activity"/>
    <property type="evidence" value="ECO:0007669"/>
    <property type="project" value="UniProtKB-EC"/>
</dbReference>
<keyword evidence="6" id="KW-1185">Reference proteome</keyword>
<dbReference type="SUPFAM" id="SSF48557">
    <property type="entry name" value="L-aspartase-like"/>
    <property type="match status" value="1"/>
</dbReference>
<evidence type="ECO:0000259" key="4">
    <source>
        <dbReference type="SMART" id="SM00998"/>
    </source>
</evidence>
<dbReference type="PANTHER" id="PTHR43172:SF2">
    <property type="entry name" value="ADENYLOSUCCINATE LYASE C-TERMINAL DOMAIN-CONTAINING PROTEIN"/>
    <property type="match status" value="1"/>
</dbReference>
<dbReference type="Gene3D" id="1.20.200.10">
    <property type="entry name" value="Fumarase/aspartase (Central domain)"/>
    <property type="match status" value="1"/>
</dbReference>
<evidence type="ECO:0000256" key="1">
    <source>
        <dbReference type="ARBA" id="ARBA00034772"/>
    </source>
</evidence>
<dbReference type="InterPro" id="IPR020557">
    <property type="entry name" value="Fumarate_lyase_CS"/>
</dbReference>
<feature type="signal peptide" evidence="3">
    <location>
        <begin position="1"/>
        <end position="15"/>
    </location>
</feature>
<keyword evidence="5" id="KW-0413">Isomerase</keyword>
<gene>
    <name evidence="5" type="primary">pcaB</name>
    <name evidence="5" type="ORF">ACFSM5_00920</name>
</gene>
<dbReference type="Pfam" id="PF10397">
    <property type="entry name" value="ADSL_C"/>
    <property type="match status" value="1"/>
</dbReference>
<dbReference type="InterPro" id="IPR000362">
    <property type="entry name" value="Fumarate_lyase_fam"/>
</dbReference>
<dbReference type="CDD" id="cd01597">
    <property type="entry name" value="pCLME"/>
    <property type="match status" value="1"/>
</dbReference>